<proteinExistence type="predicted"/>
<dbReference type="EMBL" id="JADBEF010000001">
    <property type="protein sequence ID" value="MBE1557649.1"/>
    <property type="molecule type" value="Genomic_DNA"/>
</dbReference>
<comment type="caution">
    <text evidence="1">The sequence shown here is derived from an EMBL/GenBank/DDBJ whole genome shotgun (WGS) entry which is preliminary data.</text>
</comment>
<organism evidence="1 2">
    <name type="scientific">Nonomuraea africana</name>
    <dbReference type="NCBI Taxonomy" id="46171"/>
    <lineage>
        <taxon>Bacteria</taxon>
        <taxon>Bacillati</taxon>
        <taxon>Actinomycetota</taxon>
        <taxon>Actinomycetes</taxon>
        <taxon>Streptosporangiales</taxon>
        <taxon>Streptosporangiaceae</taxon>
        <taxon>Nonomuraea</taxon>
    </lineage>
</organism>
<dbReference type="Proteomes" id="UP000661607">
    <property type="component" value="Unassembled WGS sequence"/>
</dbReference>
<protein>
    <recommendedName>
        <fullName evidence="3">Transposase family protein</fullName>
    </recommendedName>
</protein>
<reference evidence="1 2" key="1">
    <citation type="submission" date="2020-10" db="EMBL/GenBank/DDBJ databases">
        <title>Sequencing the genomes of 1000 actinobacteria strains.</title>
        <authorList>
            <person name="Klenk H.-P."/>
        </authorList>
    </citation>
    <scope>NUCLEOTIDE SEQUENCE [LARGE SCALE GENOMIC DNA]</scope>
    <source>
        <strain evidence="1 2">DSM 43748</strain>
    </source>
</reference>
<keyword evidence="2" id="KW-1185">Reference proteome</keyword>
<gene>
    <name evidence="1" type="ORF">H4W81_000428</name>
</gene>
<evidence type="ECO:0000313" key="1">
    <source>
        <dbReference type="EMBL" id="MBE1557649.1"/>
    </source>
</evidence>
<evidence type="ECO:0000313" key="2">
    <source>
        <dbReference type="Proteomes" id="UP000661607"/>
    </source>
</evidence>
<sequence length="108" mass="12509">MDWMLLNTICSIYLGVPYVPQAPPAWVEAGPTETDLWITRLTYEFVVDRSACDKCQAPFGRRLRLTESRNGSGTWWITVGARCRGWRRHRFTALVTEWGDGLRFGEWV</sequence>
<name>A0ABR9K6M0_9ACTN</name>
<evidence type="ECO:0008006" key="3">
    <source>
        <dbReference type="Google" id="ProtNLM"/>
    </source>
</evidence>
<accession>A0ABR9K6M0</accession>
<dbReference type="RefSeq" id="WP_192773216.1">
    <property type="nucleotide sequence ID" value="NZ_BAAASY010000048.1"/>
</dbReference>